<evidence type="ECO:0000313" key="5">
    <source>
        <dbReference type="Proteomes" id="UP000217944"/>
    </source>
</evidence>
<protein>
    <submittedName>
        <fullName evidence="4">tRNA (Mo5U34)-methyltransferase</fullName>
    </submittedName>
</protein>
<evidence type="ECO:0000256" key="2">
    <source>
        <dbReference type="ARBA" id="ARBA00022694"/>
    </source>
</evidence>
<dbReference type="Pfam" id="PF08003">
    <property type="entry name" value="Methyltransf_9"/>
    <property type="match status" value="1"/>
</dbReference>
<dbReference type="InterPro" id="IPR010017">
    <property type="entry name" value="CmoB"/>
</dbReference>
<proteinExistence type="inferred from homology"/>
<dbReference type="SUPFAM" id="SSF53335">
    <property type="entry name" value="S-adenosyl-L-methionine-dependent methyltransferases"/>
    <property type="match status" value="1"/>
</dbReference>
<dbReference type="GO" id="GO:0016765">
    <property type="term" value="F:transferase activity, transferring alkyl or aryl (other than methyl) groups"/>
    <property type="evidence" value="ECO:0007669"/>
    <property type="project" value="InterPro"/>
</dbReference>
<name>A0A292YBT9_9BACT</name>
<dbReference type="AlphaFoldDB" id="A0A292YBT9"/>
<dbReference type="CDD" id="cd02440">
    <property type="entry name" value="AdoMet_MTases"/>
    <property type="match status" value="1"/>
</dbReference>
<evidence type="ECO:0000256" key="1">
    <source>
        <dbReference type="ARBA" id="ARBA00022679"/>
    </source>
</evidence>
<dbReference type="GO" id="GO:0032259">
    <property type="term" value="P:methylation"/>
    <property type="evidence" value="ECO:0007669"/>
    <property type="project" value="UniProtKB-KW"/>
</dbReference>
<accession>A0A292YBT9</accession>
<organism evidence="4 5">
    <name type="scientific">Lebetimonas natsushimae</name>
    <dbReference type="NCBI Taxonomy" id="1936991"/>
    <lineage>
        <taxon>Bacteria</taxon>
        <taxon>Pseudomonadati</taxon>
        <taxon>Campylobacterota</taxon>
        <taxon>Epsilonproteobacteria</taxon>
        <taxon>Nautiliales</taxon>
        <taxon>Nautiliaceae</taxon>
        <taxon>Lebetimonas</taxon>
    </lineage>
</organism>
<dbReference type="EMBL" id="BDME01000001">
    <property type="protein sequence ID" value="GAX87238.1"/>
    <property type="molecule type" value="Genomic_DNA"/>
</dbReference>
<dbReference type="GO" id="GO:0002098">
    <property type="term" value="P:tRNA wobble uridine modification"/>
    <property type="evidence" value="ECO:0007669"/>
    <property type="project" value="InterPro"/>
</dbReference>
<dbReference type="Gene3D" id="3.40.50.150">
    <property type="entry name" value="Vaccinia Virus protein VP39"/>
    <property type="match status" value="1"/>
</dbReference>
<keyword evidence="4" id="KW-0489">Methyltransferase</keyword>
<dbReference type="NCBIfam" id="TIGR00452">
    <property type="entry name" value="tRNA 5-methoxyuridine(34)/uridine 5-oxyacetic acid(34) synthase CmoB"/>
    <property type="match status" value="1"/>
</dbReference>
<keyword evidence="1 4" id="KW-0808">Transferase</keyword>
<dbReference type="PROSITE" id="PS50889">
    <property type="entry name" value="S4"/>
    <property type="match status" value="1"/>
</dbReference>
<dbReference type="NCBIfam" id="NF011650">
    <property type="entry name" value="PRK15068.1"/>
    <property type="match status" value="1"/>
</dbReference>
<dbReference type="Proteomes" id="UP000217944">
    <property type="component" value="Unassembled WGS sequence"/>
</dbReference>
<dbReference type="GO" id="GO:0008168">
    <property type="term" value="F:methyltransferase activity"/>
    <property type="evidence" value="ECO:0007669"/>
    <property type="project" value="UniProtKB-KW"/>
</dbReference>
<evidence type="ECO:0000313" key="4">
    <source>
        <dbReference type="EMBL" id="GAX87238.1"/>
    </source>
</evidence>
<keyword evidence="5" id="KW-1185">Reference proteome</keyword>
<dbReference type="OrthoDB" id="9765084at2"/>
<evidence type="ECO:0000256" key="3">
    <source>
        <dbReference type="PROSITE-ProRule" id="PRU00182"/>
    </source>
</evidence>
<reference evidence="4 5" key="1">
    <citation type="journal article" date="2017" name="Syst. Appl. Microbiol.">
        <title>Lebetimonas natsushimae sp. nov., a novel strictly anaerobic, moderately thermophilic chemoautotroph isolated from a deep-sea hydrothermal vent polychaete nest in the Mid-Okinawa Trough.</title>
        <authorList>
            <person name="Nagata R."/>
            <person name="Takaki Y."/>
            <person name="Tame A."/>
            <person name="Nunoura T."/>
            <person name="Muto H."/>
            <person name="Mino S."/>
            <person name="Sawayama S."/>
            <person name="Takai K."/>
            <person name="Nakagawa S."/>
        </authorList>
    </citation>
    <scope>NUCLEOTIDE SEQUENCE [LARGE SCALE GENOMIC DNA]</scope>
    <source>
        <strain evidence="4 5">HS1857</strain>
    </source>
</reference>
<sequence length="300" mass="35864">MKSEKLKIEAILNERQKWFNWKNIKPIYEKINQCKIENEKWKINFGDVIEIRGDKKYDKEILEIAKMLKPWRKGPFKINDIFIDTEWRSYIKWNIIKPFLNLENKEILDVGGNNGYYAFRMLEFNPKSIEIFDPSALFNLQFKFINKFIKSNISYKLLGVEHIPIYDKKFDVIFCMGVLYHRPDPITMLKELKIALKENGEVILDTLIIEGDEEIALSPIRYAKMKNVYFIPTLKTLYNWIEKAKFKDVKFLGKKYTTIEEQRKTNWIEGESLNHFLNAEQTRTIEGYPPPLRVYLKLKN</sequence>
<keyword evidence="2" id="KW-0819">tRNA processing</keyword>
<keyword evidence="3" id="KW-0694">RNA-binding</keyword>
<dbReference type="HAMAP" id="MF_01590">
    <property type="entry name" value="tRNA_carboxymethyltr_CmoB"/>
    <property type="match status" value="1"/>
</dbReference>
<dbReference type="GO" id="GO:0003723">
    <property type="term" value="F:RNA binding"/>
    <property type="evidence" value="ECO:0007669"/>
    <property type="project" value="UniProtKB-KW"/>
</dbReference>
<gene>
    <name evidence="4" type="ORF">LNAT_P0533</name>
</gene>
<dbReference type="InterPro" id="IPR029063">
    <property type="entry name" value="SAM-dependent_MTases_sf"/>
</dbReference>
<comment type="caution">
    <text evidence="4">The sequence shown here is derived from an EMBL/GenBank/DDBJ whole genome shotgun (WGS) entry which is preliminary data.</text>
</comment>
<dbReference type="RefSeq" id="WP_096258386.1">
    <property type="nucleotide sequence ID" value="NZ_BDME01000001.1"/>
</dbReference>
<dbReference type="InterPro" id="IPR027555">
    <property type="entry name" value="Mo5U34_MeTrfas-like"/>
</dbReference>